<evidence type="ECO:0000313" key="2">
    <source>
        <dbReference type="Proteomes" id="UP000308600"/>
    </source>
</evidence>
<accession>A0ACD3B5H7</accession>
<sequence length="501" mass="56499">MSLLQLPLEILHTIVAYQDCERLKVLRQVCRILNQLVEPLLSSAITLTSITACYTPSPPFYELLEALANGMTNIGSHARSLSMMCLTRSLISNNANDKDHERNNEDKMRKWFLLALGSLKGVRCVSWVIDSSDPQGIQNGIIQWLINLPMLEELTLAWNSGISGDIRLDHISNLKKLHIEGTPQTLRDGLLQQVVSIISNSPKLVSLAVTIGGYNTGENKHLTFNSLFSMLPTSLPPLGLTEVISVAPYFPLCLDDAALRHLKGLKSLKLEGILHKDKNEEGASSWDKLRLHCIQLEELELTNVEDTALGYLASYSGLRALRFPDIDGSQATRVDQLATMFYTKVLPKHVETLEDLTLLSPFGSGWSFNAKYFDVLSQCKRLKTLHVAWEPDVAGAEDTLYSILDLSKTFPRLQSLTIGFAYPRSLRGRSNHGDPWGKYRQSYQTKVKKIFPEYKRVDIAKNLYMVQVDDLEFKIRRCQDTEGYQYNYTAPMTWKRGFLGA</sequence>
<dbReference type="EMBL" id="ML208278">
    <property type="protein sequence ID" value="TFK73151.1"/>
    <property type="molecule type" value="Genomic_DNA"/>
</dbReference>
<evidence type="ECO:0000313" key="1">
    <source>
        <dbReference type="EMBL" id="TFK73151.1"/>
    </source>
</evidence>
<organism evidence="1 2">
    <name type="scientific">Pluteus cervinus</name>
    <dbReference type="NCBI Taxonomy" id="181527"/>
    <lineage>
        <taxon>Eukaryota</taxon>
        <taxon>Fungi</taxon>
        <taxon>Dikarya</taxon>
        <taxon>Basidiomycota</taxon>
        <taxon>Agaricomycotina</taxon>
        <taxon>Agaricomycetes</taxon>
        <taxon>Agaricomycetidae</taxon>
        <taxon>Agaricales</taxon>
        <taxon>Pluteineae</taxon>
        <taxon>Pluteaceae</taxon>
        <taxon>Pluteus</taxon>
    </lineage>
</organism>
<reference evidence="1 2" key="1">
    <citation type="journal article" date="2019" name="Nat. Ecol. Evol.">
        <title>Megaphylogeny resolves global patterns of mushroom evolution.</title>
        <authorList>
            <person name="Varga T."/>
            <person name="Krizsan K."/>
            <person name="Foldi C."/>
            <person name="Dima B."/>
            <person name="Sanchez-Garcia M."/>
            <person name="Sanchez-Ramirez S."/>
            <person name="Szollosi G.J."/>
            <person name="Szarkandi J.G."/>
            <person name="Papp V."/>
            <person name="Albert L."/>
            <person name="Andreopoulos W."/>
            <person name="Angelini C."/>
            <person name="Antonin V."/>
            <person name="Barry K.W."/>
            <person name="Bougher N.L."/>
            <person name="Buchanan P."/>
            <person name="Buyck B."/>
            <person name="Bense V."/>
            <person name="Catcheside P."/>
            <person name="Chovatia M."/>
            <person name="Cooper J."/>
            <person name="Damon W."/>
            <person name="Desjardin D."/>
            <person name="Finy P."/>
            <person name="Geml J."/>
            <person name="Haridas S."/>
            <person name="Hughes K."/>
            <person name="Justo A."/>
            <person name="Karasinski D."/>
            <person name="Kautmanova I."/>
            <person name="Kiss B."/>
            <person name="Kocsube S."/>
            <person name="Kotiranta H."/>
            <person name="LaButti K.M."/>
            <person name="Lechner B.E."/>
            <person name="Liimatainen K."/>
            <person name="Lipzen A."/>
            <person name="Lukacs Z."/>
            <person name="Mihaltcheva S."/>
            <person name="Morgado L.N."/>
            <person name="Niskanen T."/>
            <person name="Noordeloos M.E."/>
            <person name="Ohm R.A."/>
            <person name="Ortiz-Santana B."/>
            <person name="Ovrebo C."/>
            <person name="Racz N."/>
            <person name="Riley R."/>
            <person name="Savchenko A."/>
            <person name="Shiryaev A."/>
            <person name="Soop K."/>
            <person name="Spirin V."/>
            <person name="Szebenyi C."/>
            <person name="Tomsovsky M."/>
            <person name="Tulloss R.E."/>
            <person name="Uehling J."/>
            <person name="Grigoriev I.V."/>
            <person name="Vagvolgyi C."/>
            <person name="Papp T."/>
            <person name="Martin F.M."/>
            <person name="Miettinen O."/>
            <person name="Hibbett D.S."/>
            <person name="Nagy L.G."/>
        </authorList>
    </citation>
    <scope>NUCLEOTIDE SEQUENCE [LARGE SCALE GENOMIC DNA]</scope>
    <source>
        <strain evidence="1 2">NL-1719</strain>
    </source>
</reference>
<protein>
    <submittedName>
        <fullName evidence="1">Uncharacterized protein</fullName>
    </submittedName>
</protein>
<proteinExistence type="predicted"/>
<name>A0ACD3B5H7_9AGAR</name>
<dbReference type="Proteomes" id="UP000308600">
    <property type="component" value="Unassembled WGS sequence"/>
</dbReference>
<keyword evidence="2" id="KW-1185">Reference proteome</keyword>
<gene>
    <name evidence="1" type="ORF">BDN72DRAFT_835169</name>
</gene>